<protein>
    <recommendedName>
        <fullName evidence="3">Helix-turn-helix domain-containing protein</fullName>
    </recommendedName>
</protein>
<organism evidence="1 2">
    <name type="scientific">Candidatus Kaiserbacteria bacterium CG10_big_fil_rev_8_21_14_0_10_45_20</name>
    <dbReference type="NCBI Taxonomy" id="1974607"/>
    <lineage>
        <taxon>Bacteria</taxon>
        <taxon>Candidatus Kaiseribacteriota</taxon>
    </lineage>
</organism>
<dbReference type="Proteomes" id="UP000229315">
    <property type="component" value="Unassembled WGS sequence"/>
</dbReference>
<gene>
    <name evidence="1" type="ORF">COU15_03085</name>
</gene>
<comment type="caution">
    <text evidence="1">The sequence shown here is derived from an EMBL/GenBank/DDBJ whole genome shotgun (WGS) entry which is preliminary data.</text>
</comment>
<evidence type="ECO:0000313" key="2">
    <source>
        <dbReference type="Proteomes" id="UP000229315"/>
    </source>
</evidence>
<evidence type="ECO:0000313" key="1">
    <source>
        <dbReference type="EMBL" id="PIR84991.1"/>
    </source>
</evidence>
<proteinExistence type="predicted"/>
<name>A0A2H0UF23_9BACT</name>
<sequence length="188" mass="20414">MEELEIKGTKYISSKRAAKLTGYAKDYIGQLARANKVPATRVGRAWYVSESDILAHAGKEETNAETTSPASTALADSPIPQEKENTHSLHELQTGKATASTRLKTWSSIQYFDDDYSLLPQKIQLAESVVSVKNIVPENIVISAQKTSLQKPQTERAVHINKSPAKANRTGASIDGVSLAVPKKEVAP</sequence>
<accession>A0A2H0UF23</accession>
<dbReference type="EMBL" id="PFBH01000019">
    <property type="protein sequence ID" value="PIR84991.1"/>
    <property type="molecule type" value="Genomic_DNA"/>
</dbReference>
<evidence type="ECO:0008006" key="3">
    <source>
        <dbReference type="Google" id="ProtNLM"/>
    </source>
</evidence>
<reference evidence="2" key="1">
    <citation type="submission" date="2017-09" db="EMBL/GenBank/DDBJ databases">
        <title>Depth-based differentiation of microbial function through sediment-hosted aquifers and enrichment of novel symbionts in the deep terrestrial subsurface.</title>
        <authorList>
            <person name="Probst A.J."/>
            <person name="Ladd B."/>
            <person name="Jarett J.K."/>
            <person name="Geller-Mcgrath D.E."/>
            <person name="Sieber C.M.K."/>
            <person name="Emerson J.B."/>
            <person name="Anantharaman K."/>
            <person name="Thomas B.C."/>
            <person name="Malmstrom R."/>
            <person name="Stieglmeier M."/>
            <person name="Klingl A."/>
            <person name="Woyke T."/>
            <person name="Ryan C.M."/>
            <person name="Banfield J.F."/>
        </authorList>
    </citation>
    <scope>NUCLEOTIDE SEQUENCE [LARGE SCALE GENOMIC DNA]</scope>
</reference>
<feature type="non-terminal residue" evidence="1">
    <location>
        <position position="188"/>
    </location>
</feature>
<dbReference type="AlphaFoldDB" id="A0A2H0UF23"/>